<evidence type="ECO:0000256" key="5">
    <source>
        <dbReference type="ARBA" id="ARBA00023136"/>
    </source>
</evidence>
<dbReference type="EMBL" id="ML994613">
    <property type="protein sequence ID" value="KAF2193490.1"/>
    <property type="molecule type" value="Genomic_DNA"/>
</dbReference>
<evidence type="ECO:0000256" key="1">
    <source>
        <dbReference type="ARBA" id="ARBA00004141"/>
    </source>
</evidence>
<accession>A0A6A6ETS5</accession>
<dbReference type="Proteomes" id="UP000800200">
    <property type="component" value="Unassembled WGS sequence"/>
</dbReference>
<evidence type="ECO:0000256" key="2">
    <source>
        <dbReference type="ARBA" id="ARBA00022448"/>
    </source>
</evidence>
<name>A0A6A6ETS5_9PEZI</name>
<sequence length="242" mass="25632">MDIFSIPNFFPITLSPVYEAIPMQIGLKGPPPAFTTTFGAISFNTTLSAVPTRSRETLLVALFFMTAFGGSPAASTPEDPKLTFVLGSLAAFRVGGVLVPATTVAMIVTPDALITAAAALSLSTRTVGGLVGYSNYYKIFATKLEQKLPAYVAQYAIKADHPPSSAEVFVGTSLTVLENITQIKGVTPAVIAGATRGTQCAYSQSLKYVWFTIIAFGSMAIICCILLPSTKKYQTNRVAVQI</sequence>
<evidence type="ECO:0008006" key="9">
    <source>
        <dbReference type="Google" id="ProtNLM"/>
    </source>
</evidence>
<keyword evidence="2" id="KW-0813">Transport</keyword>
<keyword evidence="5 6" id="KW-0472">Membrane</keyword>
<evidence type="ECO:0000256" key="3">
    <source>
        <dbReference type="ARBA" id="ARBA00022692"/>
    </source>
</evidence>
<dbReference type="OrthoDB" id="4161376at2759"/>
<keyword evidence="3 6" id="KW-0812">Transmembrane</keyword>
<comment type="subcellular location">
    <subcellularLocation>
        <location evidence="1">Membrane</location>
        <topology evidence="1">Multi-pass membrane protein</topology>
    </subcellularLocation>
</comment>
<proteinExistence type="predicted"/>
<dbReference type="GO" id="GO:0005886">
    <property type="term" value="C:plasma membrane"/>
    <property type="evidence" value="ECO:0007669"/>
    <property type="project" value="TreeGrafter"/>
</dbReference>
<protein>
    <recommendedName>
        <fullName evidence="9">MFS general substrate transporter</fullName>
    </recommendedName>
</protein>
<feature type="transmembrane region" description="Helical" evidence="6">
    <location>
        <begin position="208"/>
        <end position="227"/>
    </location>
</feature>
<dbReference type="PANTHER" id="PTHR23501:SF109">
    <property type="entry name" value="MAJOR FACILITATOR SUPERFAMILY (MFS) PROFILE DOMAIN-CONTAINING PROTEIN-RELATED"/>
    <property type="match status" value="1"/>
</dbReference>
<evidence type="ECO:0000313" key="8">
    <source>
        <dbReference type="Proteomes" id="UP000800200"/>
    </source>
</evidence>
<gene>
    <name evidence="7" type="ORF">K469DRAFT_691062</name>
</gene>
<dbReference type="InterPro" id="IPR010573">
    <property type="entry name" value="MFS_Str1/Tri12-like"/>
</dbReference>
<organism evidence="7 8">
    <name type="scientific">Zopfia rhizophila CBS 207.26</name>
    <dbReference type="NCBI Taxonomy" id="1314779"/>
    <lineage>
        <taxon>Eukaryota</taxon>
        <taxon>Fungi</taxon>
        <taxon>Dikarya</taxon>
        <taxon>Ascomycota</taxon>
        <taxon>Pezizomycotina</taxon>
        <taxon>Dothideomycetes</taxon>
        <taxon>Dothideomycetes incertae sedis</taxon>
        <taxon>Zopfiaceae</taxon>
        <taxon>Zopfia</taxon>
    </lineage>
</organism>
<dbReference type="AlphaFoldDB" id="A0A6A6ETS5"/>
<dbReference type="Pfam" id="PF06609">
    <property type="entry name" value="TRI12"/>
    <property type="match status" value="1"/>
</dbReference>
<dbReference type="PANTHER" id="PTHR23501">
    <property type="entry name" value="MAJOR FACILITATOR SUPERFAMILY"/>
    <property type="match status" value="1"/>
</dbReference>
<reference evidence="7" key="1">
    <citation type="journal article" date="2020" name="Stud. Mycol.">
        <title>101 Dothideomycetes genomes: a test case for predicting lifestyles and emergence of pathogens.</title>
        <authorList>
            <person name="Haridas S."/>
            <person name="Albert R."/>
            <person name="Binder M."/>
            <person name="Bloem J."/>
            <person name="Labutti K."/>
            <person name="Salamov A."/>
            <person name="Andreopoulos B."/>
            <person name="Baker S."/>
            <person name="Barry K."/>
            <person name="Bills G."/>
            <person name="Bluhm B."/>
            <person name="Cannon C."/>
            <person name="Castanera R."/>
            <person name="Culley D."/>
            <person name="Daum C."/>
            <person name="Ezra D."/>
            <person name="Gonzalez J."/>
            <person name="Henrissat B."/>
            <person name="Kuo A."/>
            <person name="Liang C."/>
            <person name="Lipzen A."/>
            <person name="Lutzoni F."/>
            <person name="Magnuson J."/>
            <person name="Mondo S."/>
            <person name="Nolan M."/>
            <person name="Ohm R."/>
            <person name="Pangilinan J."/>
            <person name="Park H.-J."/>
            <person name="Ramirez L."/>
            <person name="Alfaro M."/>
            <person name="Sun H."/>
            <person name="Tritt A."/>
            <person name="Yoshinaga Y."/>
            <person name="Zwiers L.-H."/>
            <person name="Turgeon B."/>
            <person name="Goodwin S."/>
            <person name="Spatafora J."/>
            <person name="Crous P."/>
            <person name="Grigoriev I."/>
        </authorList>
    </citation>
    <scope>NUCLEOTIDE SEQUENCE</scope>
    <source>
        <strain evidence="7">CBS 207.26</strain>
    </source>
</reference>
<dbReference type="GO" id="GO:0022857">
    <property type="term" value="F:transmembrane transporter activity"/>
    <property type="evidence" value="ECO:0007669"/>
    <property type="project" value="InterPro"/>
</dbReference>
<evidence type="ECO:0000313" key="7">
    <source>
        <dbReference type="EMBL" id="KAF2193490.1"/>
    </source>
</evidence>
<keyword evidence="4 6" id="KW-1133">Transmembrane helix</keyword>
<evidence type="ECO:0000256" key="6">
    <source>
        <dbReference type="SAM" id="Phobius"/>
    </source>
</evidence>
<keyword evidence="8" id="KW-1185">Reference proteome</keyword>
<evidence type="ECO:0000256" key="4">
    <source>
        <dbReference type="ARBA" id="ARBA00022989"/>
    </source>
</evidence>